<evidence type="ECO:0000313" key="3">
    <source>
        <dbReference type="Proteomes" id="UP001321473"/>
    </source>
</evidence>
<comment type="caution">
    <text evidence="2">The sequence shown here is derived from an EMBL/GenBank/DDBJ whole genome shotgun (WGS) entry which is preliminary data.</text>
</comment>
<proteinExistence type="predicted"/>
<sequence>MATSTHTRTEAPFCSERRTCPSVPSTAARAATRQVDIEPPTSLAPAQKELRWPGMRRIRHVGLAPIATAGLKAHLQPGWVTTADASVEVTGPRVYSSSVEMDER</sequence>
<protein>
    <submittedName>
        <fullName evidence="2">Uncharacterized protein</fullName>
    </submittedName>
</protein>
<evidence type="ECO:0000256" key="1">
    <source>
        <dbReference type="SAM" id="MobiDB-lite"/>
    </source>
</evidence>
<keyword evidence="3" id="KW-1185">Reference proteome</keyword>
<dbReference type="AlphaFoldDB" id="A0AAQ4DCV3"/>
<dbReference type="EMBL" id="JARKHS020032303">
    <property type="protein sequence ID" value="KAK8760293.1"/>
    <property type="molecule type" value="Genomic_DNA"/>
</dbReference>
<gene>
    <name evidence="2" type="ORF">V5799_028441</name>
</gene>
<accession>A0AAQ4DCV3</accession>
<organism evidence="2 3">
    <name type="scientific">Amblyomma americanum</name>
    <name type="common">Lone star tick</name>
    <dbReference type="NCBI Taxonomy" id="6943"/>
    <lineage>
        <taxon>Eukaryota</taxon>
        <taxon>Metazoa</taxon>
        <taxon>Ecdysozoa</taxon>
        <taxon>Arthropoda</taxon>
        <taxon>Chelicerata</taxon>
        <taxon>Arachnida</taxon>
        <taxon>Acari</taxon>
        <taxon>Parasitiformes</taxon>
        <taxon>Ixodida</taxon>
        <taxon>Ixodoidea</taxon>
        <taxon>Ixodidae</taxon>
        <taxon>Amblyomminae</taxon>
        <taxon>Amblyomma</taxon>
    </lineage>
</organism>
<name>A0AAQ4DCV3_AMBAM</name>
<reference evidence="2 3" key="1">
    <citation type="journal article" date="2023" name="Arcadia Sci">
        <title>De novo assembly of a long-read Amblyomma americanum tick genome.</title>
        <authorList>
            <person name="Chou S."/>
            <person name="Poskanzer K.E."/>
            <person name="Rollins M."/>
            <person name="Thuy-Boun P.S."/>
        </authorList>
    </citation>
    <scope>NUCLEOTIDE SEQUENCE [LARGE SCALE GENOMIC DNA]</scope>
    <source>
        <strain evidence="2">F_SG_1</strain>
        <tissue evidence="2">Salivary glands</tissue>
    </source>
</reference>
<evidence type="ECO:0000313" key="2">
    <source>
        <dbReference type="EMBL" id="KAK8760293.1"/>
    </source>
</evidence>
<dbReference type="Proteomes" id="UP001321473">
    <property type="component" value="Unassembled WGS sequence"/>
</dbReference>
<feature type="region of interest" description="Disordered" evidence="1">
    <location>
        <begin position="1"/>
        <end position="25"/>
    </location>
</feature>